<evidence type="ECO:0000256" key="1">
    <source>
        <dbReference type="SAM" id="MobiDB-lite"/>
    </source>
</evidence>
<dbReference type="InterPro" id="IPR049342">
    <property type="entry name" value="TRAF1-6_MATH_dom"/>
</dbReference>
<keyword evidence="3" id="KW-1185">Reference proteome</keyword>
<dbReference type="PANTHER" id="PTHR10131">
    <property type="entry name" value="TNF RECEPTOR ASSOCIATED FACTOR"/>
    <property type="match status" value="1"/>
</dbReference>
<feature type="compositionally biased region" description="Basic and acidic residues" evidence="1">
    <location>
        <begin position="12"/>
        <end position="21"/>
    </location>
</feature>
<dbReference type="SUPFAM" id="SSF49599">
    <property type="entry name" value="TRAF domain-like"/>
    <property type="match status" value="1"/>
</dbReference>
<organism evidence="3 4">
    <name type="scientific">Macrostomum lignano</name>
    <dbReference type="NCBI Taxonomy" id="282301"/>
    <lineage>
        <taxon>Eukaryota</taxon>
        <taxon>Metazoa</taxon>
        <taxon>Spiralia</taxon>
        <taxon>Lophotrochozoa</taxon>
        <taxon>Platyhelminthes</taxon>
        <taxon>Rhabditophora</taxon>
        <taxon>Macrostomorpha</taxon>
        <taxon>Macrostomida</taxon>
        <taxon>Macrostomidae</taxon>
        <taxon>Macrostomum</taxon>
    </lineage>
</organism>
<feature type="compositionally biased region" description="Basic residues" evidence="1">
    <location>
        <begin position="210"/>
        <end position="220"/>
    </location>
</feature>
<name>A0A1I8F7W7_9PLAT</name>
<dbReference type="GO" id="GO:0043122">
    <property type="term" value="P:regulation of canonical NF-kappaB signal transduction"/>
    <property type="evidence" value="ECO:0007669"/>
    <property type="project" value="TreeGrafter"/>
</dbReference>
<reference evidence="4" key="1">
    <citation type="submission" date="2016-11" db="UniProtKB">
        <authorList>
            <consortium name="WormBaseParasite"/>
        </authorList>
    </citation>
    <scope>IDENTIFICATION</scope>
</reference>
<evidence type="ECO:0000313" key="4">
    <source>
        <dbReference type="WBParaSite" id="maker-unitig_23910-snap-gene-0.1-mRNA-1"/>
    </source>
</evidence>
<dbReference type="Pfam" id="PF21355">
    <property type="entry name" value="TRAF-mep_MATH"/>
    <property type="match status" value="1"/>
</dbReference>
<dbReference type="WBParaSite" id="maker-unitig_23910-snap-gene-0.1-mRNA-1">
    <property type="protein sequence ID" value="maker-unitig_23910-snap-gene-0.1-mRNA-1"/>
    <property type="gene ID" value="maker-unitig_23910-snap-gene-0.1"/>
</dbReference>
<dbReference type="Proteomes" id="UP000095280">
    <property type="component" value="Unplaced"/>
</dbReference>
<feature type="region of interest" description="Disordered" evidence="1">
    <location>
        <begin position="188"/>
        <end position="220"/>
    </location>
</feature>
<evidence type="ECO:0000313" key="3">
    <source>
        <dbReference type="Proteomes" id="UP000095280"/>
    </source>
</evidence>
<feature type="compositionally biased region" description="Basic and acidic residues" evidence="1">
    <location>
        <begin position="38"/>
        <end position="67"/>
    </location>
</feature>
<dbReference type="AlphaFoldDB" id="A0A1I8F7W7"/>
<dbReference type="InterPro" id="IPR008974">
    <property type="entry name" value="TRAF-like"/>
</dbReference>
<accession>A0A1I8F7W7</accession>
<dbReference type="PANTHER" id="PTHR10131:SF151">
    <property type="entry name" value="TNF RECEPTOR ASSOCIATED FACTOR (TRAF) HOMOLOG"/>
    <property type="match status" value="1"/>
</dbReference>
<proteinExistence type="predicted"/>
<evidence type="ECO:0000259" key="2">
    <source>
        <dbReference type="Pfam" id="PF21355"/>
    </source>
</evidence>
<dbReference type="Gene3D" id="2.60.210.10">
    <property type="entry name" value="Apoptosis, Tumor Necrosis Factor Receptor Associated Protein 2, Chain A"/>
    <property type="match status" value="1"/>
</dbReference>
<feature type="region of interest" description="Disordered" evidence="1">
    <location>
        <begin position="1"/>
        <end position="67"/>
    </location>
</feature>
<feature type="domain" description="TRAF1-6 MATH" evidence="2">
    <location>
        <begin position="100"/>
        <end position="193"/>
    </location>
</feature>
<sequence>QLILHAQPTPQGKEEGDEGARGRSSSTTWRFCAPQSKQGDKNRENQDKAIQEMEKKNAGHRAPDQRAGELVRTAAHLEDRQLRGETGGGQERQEVHHLQPPFLTNRHGYKLAMSACLYGDGKSRGKYMSLFVCICKGDNDPLLAWPFAYKITFHLIDQCEDVAARRNIVYVVKPNTCKENRPFLGRPVGERNASFRGGSIRRTGSDRHSGLHQRRHHRLA</sequence>
<protein>
    <submittedName>
        <fullName evidence="4">MATH domain-containing protein</fullName>
    </submittedName>
</protein>